<keyword evidence="2" id="KW-1185">Reference proteome</keyword>
<sequence>MAAVSQSTISPPLIGDNGRYRIRIIGNSGSGKSTLSRQLASILDIPCLSLDEIFWQPGWKPAPDEEFHDKVIVYMQKNELRGWIIDGDFTRVVGAIVHENATDVIWLNPPLLLYFPRLVYRTFCRLIGLERQCSDGCPETVRKVFFSKDSILLWCLSQHWVQIERNSALMKIWGLGKGTKPPEEQKMRRLGGWGSEVEDWLENIRKLVKNT</sequence>
<dbReference type="Gene3D" id="3.40.50.300">
    <property type="entry name" value="P-loop containing nucleotide triphosphate hydrolases"/>
    <property type="match status" value="1"/>
</dbReference>
<dbReference type="SUPFAM" id="SSF52540">
    <property type="entry name" value="P-loop containing nucleoside triphosphate hydrolases"/>
    <property type="match status" value="1"/>
</dbReference>
<dbReference type="CDD" id="cd00267">
    <property type="entry name" value="ABC_ATPase"/>
    <property type="match status" value="1"/>
</dbReference>
<dbReference type="PANTHER" id="PTHR37816">
    <property type="entry name" value="YALI0E33011P"/>
    <property type="match status" value="1"/>
</dbReference>
<evidence type="ECO:0000313" key="1">
    <source>
        <dbReference type="EMBL" id="KAJ4470860.1"/>
    </source>
</evidence>
<comment type="caution">
    <text evidence="1">The sequence shown here is derived from an EMBL/GenBank/DDBJ whole genome shotgun (WGS) entry which is preliminary data.</text>
</comment>
<dbReference type="OrthoDB" id="65590at2759"/>
<protein>
    <submittedName>
        <fullName evidence="1">AAA domain-containing protein</fullName>
    </submittedName>
</protein>
<dbReference type="InterPro" id="IPR052922">
    <property type="entry name" value="Cytidylate_Kinase-2"/>
</dbReference>
<dbReference type="PANTHER" id="PTHR37816:SF1">
    <property type="entry name" value="TOXIN"/>
    <property type="match status" value="1"/>
</dbReference>
<name>A0A9W8ZZC6_9AGAR</name>
<dbReference type="InterPro" id="IPR027417">
    <property type="entry name" value="P-loop_NTPase"/>
</dbReference>
<gene>
    <name evidence="1" type="ORF">J3R30DRAFT_3300127</name>
</gene>
<organism evidence="1 2">
    <name type="scientific">Lentinula aciculospora</name>
    <dbReference type="NCBI Taxonomy" id="153920"/>
    <lineage>
        <taxon>Eukaryota</taxon>
        <taxon>Fungi</taxon>
        <taxon>Dikarya</taxon>
        <taxon>Basidiomycota</taxon>
        <taxon>Agaricomycotina</taxon>
        <taxon>Agaricomycetes</taxon>
        <taxon>Agaricomycetidae</taxon>
        <taxon>Agaricales</taxon>
        <taxon>Marasmiineae</taxon>
        <taxon>Omphalotaceae</taxon>
        <taxon>Lentinula</taxon>
    </lineage>
</organism>
<accession>A0A9W8ZZC6</accession>
<dbReference type="EMBL" id="JAOTPV010000024">
    <property type="protein sequence ID" value="KAJ4470860.1"/>
    <property type="molecule type" value="Genomic_DNA"/>
</dbReference>
<reference evidence="1" key="1">
    <citation type="submission" date="2022-08" db="EMBL/GenBank/DDBJ databases">
        <title>A Global Phylogenomic Analysis of the Shiitake Genus Lentinula.</title>
        <authorList>
            <consortium name="DOE Joint Genome Institute"/>
            <person name="Sierra-Patev S."/>
            <person name="Min B."/>
            <person name="Naranjo-Ortiz M."/>
            <person name="Looney B."/>
            <person name="Konkel Z."/>
            <person name="Slot J.C."/>
            <person name="Sakamoto Y."/>
            <person name="Steenwyk J.L."/>
            <person name="Rokas A."/>
            <person name="Carro J."/>
            <person name="Camarero S."/>
            <person name="Ferreira P."/>
            <person name="Molpeceres G."/>
            <person name="Ruiz-Duenas F.J."/>
            <person name="Serrano A."/>
            <person name="Henrissat B."/>
            <person name="Drula E."/>
            <person name="Hughes K.W."/>
            <person name="Mata J.L."/>
            <person name="Ishikawa N.K."/>
            <person name="Vargas-Isla R."/>
            <person name="Ushijima S."/>
            <person name="Smith C.A."/>
            <person name="Ahrendt S."/>
            <person name="Andreopoulos W."/>
            <person name="He G."/>
            <person name="Labutti K."/>
            <person name="Lipzen A."/>
            <person name="Ng V."/>
            <person name="Riley R."/>
            <person name="Sandor L."/>
            <person name="Barry K."/>
            <person name="Martinez A.T."/>
            <person name="Xiao Y."/>
            <person name="Gibbons J.G."/>
            <person name="Terashima K."/>
            <person name="Grigoriev I.V."/>
            <person name="Hibbett D.S."/>
        </authorList>
    </citation>
    <scope>NUCLEOTIDE SEQUENCE</scope>
    <source>
        <strain evidence="1">JLM2183</strain>
    </source>
</reference>
<dbReference type="AlphaFoldDB" id="A0A9W8ZZC6"/>
<evidence type="ECO:0000313" key="2">
    <source>
        <dbReference type="Proteomes" id="UP001150266"/>
    </source>
</evidence>
<dbReference type="Proteomes" id="UP001150266">
    <property type="component" value="Unassembled WGS sequence"/>
</dbReference>
<proteinExistence type="predicted"/>